<evidence type="ECO:0000256" key="9">
    <source>
        <dbReference type="ARBA" id="ARBA00022679"/>
    </source>
</evidence>
<keyword evidence="12" id="KW-0067">ATP-binding</keyword>
<dbReference type="InterPro" id="IPR003594">
    <property type="entry name" value="HATPase_dom"/>
</dbReference>
<feature type="transmembrane region" description="Helical" evidence="18">
    <location>
        <begin position="21"/>
        <end position="45"/>
    </location>
</feature>
<comment type="cofactor">
    <cofactor evidence="2">
        <name>[4Fe-4S] cluster</name>
        <dbReference type="ChEBI" id="CHEBI:49883"/>
    </cofactor>
</comment>
<evidence type="ECO:0000256" key="7">
    <source>
        <dbReference type="ARBA" id="ARBA00022490"/>
    </source>
</evidence>
<comment type="subcellular location">
    <subcellularLocation>
        <location evidence="3">Cytoplasm</location>
    </subcellularLocation>
</comment>
<keyword evidence="18" id="KW-0812">Transmembrane</keyword>
<evidence type="ECO:0000256" key="12">
    <source>
        <dbReference type="ARBA" id="ARBA00022840"/>
    </source>
</evidence>
<evidence type="ECO:0000256" key="13">
    <source>
        <dbReference type="ARBA" id="ARBA00023004"/>
    </source>
</evidence>
<keyword evidence="13" id="KW-0408">Iron</keyword>
<evidence type="ECO:0000256" key="10">
    <source>
        <dbReference type="ARBA" id="ARBA00022741"/>
    </source>
</evidence>
<dbReference type="Proteomes" id="UP001500730">
    <property type="component" value="Unassembled WGS sequence"/>
</dbReference>
<dbReference type="EC" id="2.7.13.3" evidence="4"/>
<evidence type="ECO:0000313" key="21">
    <source>
        <dbReference type="Proteomes" id="UP001500730"/>
    </source>
</evidence>
<evidence type="ECO:0000256" key="16">
    <source>
        <dbReference type="ARBA" id="ARBA00024827"/>
    </source>
</evidence>
<feature type="transmembrane region" description="Helical" evidence="18">
    <location>
        <begin position="194"/>
        <end position="218"/>
    </location>
</feature>
<comment type="catalytic activity">
    <reaction evidence="1">
        <text>ATP + protein L-histidine = ADP + protein N-phospho-L-histidine.</text>
        <dbReference type="EC" id="2.7.13.3"/>
    </reaction>
</comment>
<dbReference type="Gene3D" id="1.20.5.1930">
    <property type="match status" value="1"/>
</dbReference>
<evidence type="ECO:0000256" key="14">
    <source>
        <dbReference type="ARBA" id="ARBA00023012"/>
    </source>
</evidence>
<dbReference type="Gene3D" id="3.30.565.10">
    <property type="entry name" value="Histidine kinase-like ATPase, C-terminal domain"/>
    <property type="match status" value="1"/>
</dbReference>
<keyword evidence="18" id="KW-0472">Membrane</keyword>
<keyword evidence="10" id="KW-0547">Nucleotide-binding</keyword>
<evidence type="ECO:0000256" key="5">
    <source>
        <dbReference type="ARBA" id="ARBA00017322"/>
    </source>
</evidence>
<reference evidence="21" key="1">
    <citation type="journal article" date="2019" name="Int. J. Syst. Evol. Microbiol.">
        <title>The Global Catalogue of Microorganisms (GCM) 10K type strain sequencing project: providing services to taxonomists for standard genome sequencing and annotation.</title>
        <authorList>
            <consortium name="The Broad Institute Genomics Platform"/>
            <consortium name="The Broad Institute Genome Sequencing Center for Infectious Disease"/>
            <person name="Wu L."/>
            <person name="Ma J."/>
        </authorList>
    </citation>
    <scope>NUCLEOTIDE SEQUENCE [LARGE SCALE GENOMIC DNA]</scope>
    <source>
        <strain evidence="21">JCM 16259</strain>
    </source>
</reference>
<dbReference type="InterPro" id="IPR011712">
    <property type="entry name" value="Sig_transdc_His_kin_sub3_dim/P"/>
</dbReference>
<dbReference type="InterPro" id="IPR036890">
    <property type="entry name" value="HATPase_C_sf"/>
</dbReference>
<keyword evidence="11" id="KW-0418">Kinase</keyword>
<dbReference type="Pfam" id="PF02518">
    <property type="entry name" value="HATPase_c"/>
    <property type="match status" value="1"/>
</dbReference>
<dbReference type="SUPFAM" id="SSF55874">
    <property type="entry name" value="ATPase domain of HSP90 chaperone/DNA topoisomerase II/histidine kinase"/>
    <property type="match status" value="1"/>
</dbReference>
<evidence type="ECO:0000259" key="19">
    <source>
        <dbReference type="SMART" id="SM00387"/>
    </source>
</evidence>
<dbReference type="PANTHER" id="PTHR24421:SF10">
    <property type="entry name" value="NITRATE_NITRITE SENSOR PROTEIN NARQ"/>
    <property type="match status" value="1"/>
</dbReference>
<evidence type="ECO:0000256" key="3">
    <source>
        <dbReference type="ARBA" id="ARBA00004496"/>
    </source>
</evidence>
<evidence type="ECO:0000256" key="15">
    <source>
        <dbReference type="ARBA" id="ARBA00023014"/>
    </source>
</evidence>
<keyword evidence="6" id="KW-0004">4Fe-4S</keyword>
<evidence type="ECO:0000256" key="17">
    <source>
        <dbReference type="ARBA" id="ARBA00030800"/>
    </source>
</evidence>
<evidence type="ECO:0000256" key="18">
    <source>
        <dbReference type="SAM" id="Phobius"/>
    </source>
</evidence>
<accession>A0ABP5ZPU4</accession>
<dbReference type="InterPro" id="IPR004358">
    <property type="entry name" value="Sig_transdc_His_kin-like_C"/>
</dbReference>
<evidence type="ECO:0000256" key="4">
    <source>
        <dbReference type="ARBA" id="ARBA00012438"/>
    </source>
</evidence>
<keyword evidence="9" id="KW-0808">Transferase</keyword>
<evidence type="ECO:0000256" key="6">
    <source>
        <dbReference type="ARBA" id="ARBA00022485"/>
    </source>
</evidence>
<keyword evidence="14" id="KW-0902">Two-component regulatory system</keyword>
<comment type="function">
    <text evidence="16">Member of the two-component regulatory system NreB/NreC involved in the control of dissimilatory nitrate/nitrite reduction in response to oxygen. NreB functions as a direct oxygen sensor histidine kinase which is autophosphorylated, in the absence of oxygen, probably at the conserved histidine residue, and transfers its phosphate group probably to a conserved aspartate residue of NreC. NreB/NreC activates the expression of the nitrate (narGHJI) and nitrite (nir) reductase operons, as well as the putative nitrate transporter gene narT.</text>
</comment>
<dbReference type="SMART" id="SM00387">
    <property type="entry name" value="HATPase_c"/>
    <property type="match status" value="1"/>
</dbReference>
<proteinExistence type="predicted"/>
<keyword evidence="21" id="KW-1185">Reference proteome</keyword>
<dbReference type="EMBL" id="BAAARE010000038">
    <property type="protein sequence ID" value="GAA2502447.1"/>
    <property type="molecule type" value="Genomic_DNA"/>
</dbReference>
<evidence type="ECO:0000256" key="1">
    <source>
        <dbReference type="ARBA" id="ARBA00000085"/>
    </source>
</evidence>
<comment type="caution">
    <text evidence="20">The sequence shown here is derived from an EMBL/GenBank/DDBJ whole genome shotgun (WGS) entry which is preliminary data.</text>
</comment>
<organism evidence="20 21">
    <name type="scientific">Terrabacter carboxydivorans</name>
    <dbReference type="NCBI Taxonomy" id="619730"/>
    <lineage>
        <taxon>Bacteria</taxon>
        <taxon>Bacillati</taxon>
        <taxon>Actinomycetota</taxon>
        <taxon>Actinomycetes</taxon>
        <taxon>Micrococcales</taxon>
        <taxon>Intrasporangiaceae</taxon>
        <taxon>Terrabacter</taxon>
    </lineage>
</organism>
<feature type="domain" description="Histidine kinase/HSP90-like ATPase" evidence="19">
    <location>
        <begin position="348"/>
        <end position="452"/>
    </location>
</feature>
<dbReference type="CDD" id="cd16917">
    <property type="entry name" value="HATPase_UhpB-NarQ-NarX-like"/>
    <property type="match status" value="1"/>
</dbReference>
<evidence type="ECO:0000313" key="20">
    <source>
        <dbReference type="EMBL" id="GAA2502447.1"/>
    </source>
</evidence>
<protein>
    <recommendedName>
        <fullName evidence="5">Oxygen sensor histidine kinase NreB</fullName>
        <ecNumber evidence="4">2.7.13.3</ecNumber>
    </recommendedName>
    <alternativeName>
        <fullName evidence="17">Nitrogen regulation protein B</fullName>
    </alternativeName>
</protein>
<dbReference type="RefSeq" id="WP_344257414.1">
    <property type="nucleotide sequence ID" value="NZ_BAAARE010000038.1"/>
</dbReference>
<keyword evidence="18" id="KW-1133">Transmembrane helix</keyword>
<keyword evidence="15" id="KW-0411">Iron-sulfur</keyword>
<keyword evidence="15" id="KW-0479">Metal-binding</keyword>
<dbReference type="Pfam" id="PF07730">
    <property type="entry name" value="HisKA_3"/>
    <property type="match status" value="1"/>
</dbReference>
<dbReference type="PANTHER" id="PTHR24421">
    <property type="entry name" value="NITRATE/NITRITE SENSOR PROTEIN NARX-RELATED"/>
    <property type="match status" value="1"/>
</dbReference>
<gene>
    <name evidence="20" type="ORF">GCM10009858_45710</name>
</gene>
<evidence type="ECO:0000256" key="8">
    <source>
        <dbReference type="ARBA" id="ARBA00022553"/>
    </source>
</evidence>
<evidence type="ECO:0000256" key="11">
    <source>
        <dbReference type="ARBA" id="ARBA00022777"/>
    </source>
</evidence>
<keyword evidence="7" id="KW-0963">Cytoplasm</keyword>
<name>A0ABP5ZPU4_9MICO</name>
<dbReference type="InterPro" id="IPR050482">
    <property type="entry name" value="Sensor_HK_TwoCompSys"/>
</dbReference>
<dbReference type="PRINTS" id="PR00344">
    <property type="entry name" value="BCTRLSENSOR"/>
</dbReference>
<sequence length="472" mass="50957">MTRRSRGIANNEPPRTVSVPKAVATFLLAGLVVLTVVAFVLALVLHATATAEAIRQALMVTNMEVTAVVGPALVDEALTPGPAQATLDRVVRQRVIGHQIVRVKIWDATGRIVYSDDASLIGTRFPLEGQERSVLDNGGASADVSDLSGAENQDEKQWGQLLEVYQVVRTPAGQRLLFETYQPYQVITDASERLWLSSLPVLLGGLSLLYFVQAPLAYRMARRLKRSQDEREGLLLATLAASDRERATIAADLHDGVVQGLTGASYSLSAAAVRSGDSKESMAQVMTDTAKDLRRWMRELRSLVVTITPPALHEHGLRRALTDLGATLELRGLRIDFDVTAADGLDETTETLVYRAAQEAVRNIVRHSDASAVTLSVTRVPAATTARCLQTLVLRVSDDGCGFDTDGSSARRRGSVGLELLDAIVTSHGGALTLESFVNQGTEVTVTVPLRLAAEQPRESSARERTYAMVSP</sequence>
<keyword evidence="8" id="KW-0597">Phosphoprotein</keyword>
<evidence type="ECO:0000256" key="2">
    <source>
        <dbReference type="ARBA" id="ARBA00001966"/>
    </source>
</evidence>